<dbReference type="InterPro" id="IPR015421">
    <property type="entry name" value="PyrdxlP-dep_Trfase_major"/>
</dbReference>
<dbReference type="GO" id="GO:0030170">
    <property type="term" value="F:pyridoxal phosphate binding"/>
    <property type="evidence" value="ECO:0007669"/>
    <property type="project" value="UniProtKB-UniRule"/>
</dbReference>
<dbReference type="GO" id="GO:0008265">
    <property type="term" value="F:molybdenum cofactor sulfurtransferase activity"/>
    <property type="evidence" value="ECO:0007669"/>
    <property type="project" value="UniProtKB-UniRule"/>
</dbReference>
<name>A0A7R9J8Z3_TIMCA</name>
<dbReference type="SUPFAM" id="SSF141673">
    <property type="entry name" value="MOSC N-terminal domain-like"/>
    <property type="match status" value="2"/>
</dbReference>
<protein>
    <recommendedName>
        <fullName evidence="1">Molybdenum cofactor sulfurase</fullName>
        <shortName evidence="1">MCS</shortName>
        <shortName evidence="1">MOS</shortName>
        <shortName evidence="1">MoCo sulfurase</shortName>
        <ecNumber evidence="1">2.8.1.9</ecNumber>
    </recommendedName>
    <alternativeName>
        <fullName evidence="1">Molybdenum cofactor sulfurtransferase</fullName>
    </alternativeName>
    <alternativeName>
        <fullName evidence="1">Protein maroon-like</fullName>
        <shortName evidence="1">Ma-l</shortName>
    </alternativeName>
</protein>
<dbReference type="SUPFAM" id="SSF53383">
    <property type="entry name" value="PLP-dependent transferases"/>
    <property type="match status" value="1"/>
</dbReference>
<comment type="cofactor">
    <cofactor evidence="1">
        <name>pyridoxal 5'-phosphate</name>
        <dbReference type="ChEBI" id="CHEBI:597326"/>
    </cofactor>
</comment>
<dbReference type="PANTHER" id="PTHR14237">
    <property type="entry name" value="MOLYBDOPTERIN COFACTOR SULFURASE MOSC"/>
    <property type="match status" value="1"/>
</dbReference>
<comment type="similarity">
    <text evidence="1">Belongs to the class-V pyridoxal-phosphate-dependent aminotransferase family. MOCOS subfamily.</text>
</comment>
<feature type="domain" description="Aminotransferase class V" evidence="3">
    <location>
        <begin position="383"/>
        <end position="635"/>
    </location>
</feature>
<accession>A0A7R9J8Z3</accession>
<dbReference type="Pfam" id="PF00266">
    <property type="entry name" value="Aminotran_5"/>
    <property type="match status" value="2"/>
</dbReference>
<keyword evidence="1" id="KW-0501">Molybdenum cofactor biosynthesis</keyword>
<dbReference type="InterPro" id="IPR028886">
    <property type="entry name" value="MoCo_sulfurase"/>
</dbReference>
<organism evidence="5">
    <name type="scientific">Timema californicum</name>
    <name type="common">California timema</name>
    <name type="synonym">Walking stick</name>
    <dbReference type="NCBI Taxonomy" id="61474"/>
    <lineage>
        <taxon>Eukaryota</taxon>
        <taxon>Metazoa</taxon>
        <taxon>Ecdysozoa</taxon>
        <taxon>Arthropoda</taxon>
        <taxon>Hexapoda</taxon>
        <taxon>Insecta</taxon>
        <taxon>Pterygota</taxon>
        <taxon>Neoptera</taxon>
        <taxon>Polyneoptera</taxon>
        <taxon>Phasmatodea</taxon>
        <taxon>Timematodea</taxon>
        <taxon>Timematoidea</taxon>
        <taxon>Timematidae</taxon>
        <taxon>Timema</taxon>
    </lineage>
</organism>
<reference evidence="5" key="1">
    <citation type="submission" date="2020-11" db="EMBL/GenBank/DDBJ databases">
        <authorList>
            <person name="Tran Van P."/>
        </authorList>
    </citation>
    <scope>NUCLEOTIDE SEQUENCE</scope>
</reference>
<sequence>MKIKMAQKTMYYGIVKLKMAQKTMYYGKVKLKMAQKTMYYGKVKLNMAQKTMYYGKVKLKMAQKNQTDHDSEERIRKVELEEVNPHLRGGRVENHLGKTTPVHPTEIRTSISPSSSVELNTTSALANYATEADSDDEAAVLAQVNNWNVSDVCYLDHAGATLYAESQIEAVSQDLCNNVYGNPHSLSLSSRYATDVIDQIRYSTLHHFNTNPEEYSLIFTSSATAALKVVAETFDWTGQDEIDNYEQSKEITHNADIDENNECVEILENESLHVGKPVYDGSPGVFAYLQDNHTSVLGMRELAANKCKQTHCISHDDIFQELNTKPEQENSIDIDKYSGNSLFVYPAQCNFSGVKYPLEWISQTQNGALNKYINKNAGVLSSKRTKWFCMLDAASFVSTNRLDLSSIKPDFVCVSFYKIFGYPTGLGALLVKNSSSDLLKKCYFGGGTVLIALSSERYHVPRPTLSDRFEDGTLPFLSILALRHGFDTLKQLCGSMEDIALHTFSLAQSLFLNLISLHHSNGAPAVVLYTDTDYQNIDTQGGIVNFNLLRANGEYVGFVEVLNMANLYDIQLRTGCFCNTGACQRHLGLSSQDLKHQFQAGHVCGDERDLIDGKPTGSVRVSFGYMSTKEDVDRVFLMITTCFLEEPVINKLPDWWPLHVEMYRKKFYNSLKPPAKMVNFYKNYENSNYITFDSSENKREKVSNVEHKRTNHTQLQEETFETPLSATNAMTLTHIFLYPVKSCGALSVSSWNIGPRGLLYDREWMITTPAGVSLTQKQDTKLCLIKPNIRVDEDQLCLDFPGKYSQRQTNKLCLIKPNIQVYEDQLWLDFPVAATPCQLPVIQEKATLMNSFKKRDYIHTTANVFNDEDASTSFNHTVALKYEENTSEIGHYLIQQIQFTFLEGLLSSAFAGMEEIATRGMSQVCVSLSAPPVSKERSEVSLCQSKVCGDRVQGYDCGDEVAQWLSDALCRDGLRLIRQQDGDTRAVKADKKTNPGSVPCGCLAVSQRVSCVRLNSVFVRKSGGKTRPLWAELYRGVTASSKTLRRGRCSILGGTGKPASRPIPGPGGYAASAKVRFDSPPIIISGF</sequence>
<feature type="domain" description="Aminotransferase class V" evidence="3">
    <location>
        <begin position="154"/>
        <end position="241"/>
    </location>
</feature>
<keyword evidence="1" id="KW-0808">Transferase</keyword>
<dbReference type="InterPro" id="IPR015424">
    <property type="entry name" value="PyrdxlP-dep_Trfase"/>
</dbReference>
<dbReference type="InterPro" id="IPR000192">
    <property type="entry name" value="Aminotrans_V_dom"/>
</dbReference>
<proteinExistence type="inferred from homology"/>
<dbReference type="Pfam" id="PF03476">
    <property type="entry name" value="MOSC_N"/>
    <property type="match status" value="1"/>
</dbReference>
<dbReference type="EMBL" id="OE182572">
    <property type="protein sequence ID" value="CAD7574713.1"/>
    <property type="molecule type" value="Genomic_DNA"/>
</dbReference>
<comment type="function">
    <text evidence="1">Sulfurates the molybdenum cofactor. Sulfation of molybdenum is essential for xanthine dehydrogenase (XDH) and aldehyde oxidase (ADO) enzymes in which molybdenum cofactor is liganded by 1 oxygen and 1 sulfur atom in active form.</text>
</comment>
<feature type="active site" evidence="1">
    <location>
        <position position="578"/>
    </location>
</feature>
<dbReference type="GO" id="GO:0016829">
    <property type="term" value="F:lyase activity"/>
    <property type="evidence" value="ECO:0007669"/>
    <property type="project" value="UniProtKB-UniRule"/>
</dbReference>
<feature type="modified residue" description="N6-(pyridoxal phosphate)lysine" evidence="1">
    <location>
        <position position="418"/>
    </location>
</feature>
<dbReference type="GO" id="GO:0030151">
    <property type="term" value="F:molybdenum ion binding"/>
    <property type="evidence" value="ECO:0007669"/>
    <property type="project" value="UniProtKB-UniRule"/>
</dbReference>
<evidence type="ECO:0000256" key="1">
    <source>
        <dbReference type="HAMAP-Rule" id="MF_03050"/>
    </source>
</evidence>
<evidence type="ECO:0000259" key="3">
    <source>
        <dbReference type="Pfam" id="PF00266"/>
    </source>
</evidence>
<comment type="catalytic activity">
    <reaction evidence="1">
        <text>Mo-molybdopterin + L-cysteine + AH2 = thio-Mo-molybdopterin + L-alanine + A + H2O</text>
        <dbReference type="Rhea" id="RHEA:42636"/>
        <dbReference type="ChEBI" id="CHEBI:13193"/>
        <dbReference type="ChEBI" id="CHEBI:15377"/>
        <dbReference type="ChEBI" id="CHEBI:17499"/>
        <dbReference type="ChEBI" id="CHEBI:35235"/>
        <dbReference type="ChEBI" id="CHEBI:57972"/>
        <dbReference type="ChEBI" id="CHEBI:71302"/>
        <dbReference type="ChEBI" id="CHEBI:82685"/>
        <dbReference type="EC" id="2.8.1.9"/>
    </reaction>
</comment>
<evidence type="ECO:0000259" key="4">
    <source>
        <dbReference type="Pfam" id="PF03476"/>
    </source>
</evidence>
<dbReference type="EC" id="2.8.1.9" evidence="1"/>
<feature type="region of interest" description="Disordered" evidence="2">
    <location>
        <begin position="90"/>
        <end position="114"/>
    </location>
</feature>
<dbReference type="GO" id="GO:0006777">
    <property type="term" value="P:Mo-molybdopterin cofactor biosynthetic process"/>
    <property type="evidence" value="ECO:0007669"/>
    <property type="project" value="UniProtKB-UniRule"/>
</dbReference>
<dbReference type="Gene3D" id="3.40.640.10">
    <property type="entry name" value="Type I PLP-dependent aspartate aminotransferase-like (Major domain)"/>
    <property type="match status" value="1"/>
</dbReference>
<dbReference type="InterPro" id="IPR005303">
    <property type="entry name" value="MOCOS_middle"/>
</dbReference>
<evidence type="ECO:0000256" key="2">
    <source>
        <dbReference type="SAM" id="MobiDB-lite"/>
    </source>
</evidence>
<dbReference type="PANTHER" id="PTHR14237:SF80">
    <property type="entry name" value="MOLYBDENUM COFACTOR SULFURASE"/>
    <property type="match status" value="1"/>
</dbReference>
<dbReference type="HAMAP" id="MF_03050">
    <property type="entry name" value="MOCOS"/>
    <property type="match status" value="1"/>
</dbReference>
<feature type="domain" description="Molybdenum cofactor sulfurase middle" evidence="4">
    <location>
        <begin position="731"/>
        <end position="804"/>
    </location>
</feature>
<keyword evidence="1" id="KW-0663">Pyridoxal phosphate</keyword>
<evidence type="ECO:0000313" key="5">
    <source>
        <dbReference type="EMBL" id="CAD7574713.1"/>
    </source>
</evidence>
<gene>
    <name evidence="1" type="primary">mal</name>
    <name evidence="5" type="ORF">TCMB3V08_LOCUS7319</name>
</gene>
<dbReference type="AlphaFoldDB" id="A0A7R9J8Z3"/>